<dbReference type="PROSITE" id="PS50110">
    <property type="entry name" value="RESPONSE_REGULATORY"/>
    <property type="match status" value="1"/>
</dbReference>
<accession>A0A916IVA0</accession>
<dbReference type="FunFam" id="3.40.50.2300:FF:000001">
    <property type="entry name" value="DNA-binding response regulator PhoB"/>
    <property type="match status" value="1"/>
</dbReference>
<reference evidence="10" key="1">
    <citation type="submission" date="2021-03" db="EMBL/GenBank/DDBJ databases">
        <authorList>
            <person name="Peeters C."/>
        </authorList>
    </citation>
    <scope>NUCLEOTIDE SEQUENCE</scope>
    <source>
        <strain evidence="10">LMG 31506</strain>
    </source>
</reference>
<evidence type="ECO:0000256" key="7">
    <source>
        <dbReference type="PROSITE-ProRule" id="PRU01091"/>
    </source>
</evidence>
<name>A0A916IVA0_9BURK</name>
<dbReference type="SUPFAM" id="SSF52172">
    <property type="entry name" value="CheY-like"/>
    <property type="match status" value="1"/>
</dbReference>
<dbReference type="GO" id="GO:0032993">
    <property type="term" value="C:protein-DNA complex"/>
    <property type="evidence" value="ECO:0007669"/>
    <property type="project" value="TreeGrafter"/>
</dbReference>
<dbReference type="CDD" id="cd00383">
    <property type="entry name" value="trans_reg_C"/>
    <property type="match status" value="1"/>
</dbReference>
<evidence type="ECO:0000313" key="10">
    <source>
        <dbReference type="EMBL" id="CAG2149309.1"/>
    </source>
</evidence>
<evidence type="ECO:0000256" key="5">
    <source>
        <dbReference type="ARBA" id="ARBA00023163"/>
    </source>
</evidence>
<feature type="DNA-binding region" description="OmpR/PhoB-type" evidence="7">
    <location>
        <begin position="178"/>
        <end position="277"/>
    </location>
</feature>
<evidence type="ECO:0000259" key="9">
    <source>
        <dbReference type="PROSITE" id="PS51755"/>
    </source>
</evidence>
<dbReference type="InterPro" id="IPR016032">
    <property type="entry name" value="Sig_transdc_resp-reg_C-effctor"/>
</dbReference>
<dbReference type="InterPro" id="IPR011006">
    <property type="entry name" value="CheY-like_superfamily"/>
</dbReference>
<sequence>MHVFPRDAGLLQRITSASRVISGNKAAGPIRQESGQPDYHVPMRTNQPTQILVVDDDPELRDLLREYLTQQGFAVSVLHDGDGLQARLERERPALIVLDLMMPKVDGLTALRNLRAKNDDIPVILLTARSDEIDRIVGLEIGADDYLGKPFSPRELLARINAVLRRKLARPAAAPEDREAVAFGPFRVNFRQRSLQRAGQVLSISDTEFALLKLLLMHPLEVLSRERIVELMYGTASGISDRGIDVQIWRLRRLLDEDAQRPRYIQTVRGRGYTFVPDEAEDIPQ</sequence>
<dbReference type="SMART" id="SM00448">
    <property type="entry name" value="REC"/>
    <property type="match status" value="1"/>
</dbReference>
<dbReference type="InterPro" id="IPR036388">
    <property type="entry name" value="WH-like_DNA-bd_sf"/>
</dbReference>
<keyword evidence="5" id="KW-0804">Transcription</keyword>
<dbReference type="PROSITE" id="PS51755">
    <property type="entry name" value="OMPR_PHOB"/>
    <property type="match status" value="1"/>
</dbReference>
<evidence type="ECO:0000259" key="8">
    <source>
        <dbReference type="PROSITE" id="PS50110"/>
    </source>
</evidence>
<dbReference type="SUPFAM" id="SSF46894">
    <property type="entry name" value="C-terminal effector domain of the bipartite response regulators"/>
    <property type="match status" value="1"/>
</dbReference>
<evidence type="ECO:0000256" key="2">
    <source>
        <dbReference type="ARBA" id="ARBA00023012"/>
    </source>
</evidence>
<evidence type="ECO:0000256" key="4">
    <source>
        <dbReference type="ARBA" id="ARBA00023125"/>
    </source>
</evidence>
<dbReference type="Pfam" id="PF00072">
    <property type="entry name" value="Response_reg"/>
    <property type="match status" value="1"/>
</dbReference>
<comment type="caution">
    <text evidence="10">The sequence shown here is derived from an EMBL/GenBank/DDBJ whole genome shotgun (WGS) entry which is preliminary data.</text>
</comment>
<dbReference type="GO" id="GO:0006355">
    <property type="term" value="P:regulation of DNA-templated transcription"/>
    <property type="evidence" value="ECO:0007669"/>
    <property type="project" value="InterPro"/>
</dbReference>
<evidence type="ECO:0000256" key="3">
    <source>
        <dbReference type="ARBA" id="ARBA00023015"/>
    </source>
</evidence>
<keyword evidence="11" id="KW-1185">Reference proteome</keyword>
<dbReference type="PANTHER" id="PTHR48111">
    <property type="entry name" value="REGULATOR OF RPOS"/>
    <property type="match status" value="1"/>
</dbReference>
<keyword evidence="2" id="KW-0902">Two-component regulatory system</keyword>
<keyword evidence="4 7" id="KW-0238">DNA-binding</keyword>
<dbReference type="Pfam" id="PF00486">
    <property type="entry name" value="Trans_reg_C"/>
    <property type="match status" value="1"/>
</dbReference>
<evidence type="ECO:0000313" key="11">
    <source>
        <dbReference type="Proteomes" id="UP000672934"/>
    </source>
</evidence>
<organism evidence="10 11">
    <name type="scientific">Cupriavidus yeoncheonensis</name>
    <dbReference type="NCBI Taxonomy" id="1462994"/>
    <lineage>
        <taxon>Bacteria</taxon>
        <taxon>Pseudomonadati</taxon>
        <taxon>Pseudomonadota</taxon>
        <taxon>Betaproteobacteria</taxon>
        <taxon>Burkholderiales</taxon>
        <taxon>Burkholderiaceae</taxon>
        <taxon>Cupriavidus</taxon>
    </lineage>
</organism>
<keyword evidence="1 6" id="KW-0597">Phosphoprotein</keyword>
<feature type="modified residue" description="4-aspartylphosphate" evidence="6">
    <location>
        <position position="99"/>
    </location>
</feature>
<dbReference type="Gene3D" id="1.10.10.10">
    <property type="entry name" value="Winged helix-like DNA-binding domain superfamily/Winged helix DNA-binding domain"/>
    <property type="match status" value="1"/>
</dbReference>
<dbReference type="GO" id="GO:0005829">
    <property type="term" value="C:cytosol"/>
    <property type="evidence" value="ECO:0007669"/>
    <property type="project" value="TreeGrafter"/>
</dbReference>
<protein>
    <submittedName>
        <fullName evidence="10">Transcriptional regulatory protein OmpR</fullName>
    </submittedName>
</protein>
<dbReference type="InterPro" id="IPR001867">
    <property type="entry name" value="OmpR/PhoB-type_DNA-bd"/>
</dbReference>
<gene>
    <name evidence="10" type="primary">ompR_5</name>
    <name evidence="10" type="ORF">LMG31506_04008</name>
</gene>
<dbReference type="Gene3D" id="6.10.250.690">
    <property type="match status" value="1"/>
</dbReference>
<dbReference type="InterPro" id="IPR001789">
    <property type="entry name" value="Sig_transdc_resp-reg_receiver"/>
</dbReference>
<proteinExistence type="predicted"/>
<dbReference type="GO" id="GO:0000976">
    <property type="term" value="F:transcription cis-regulatory region binding"/>
    <property type="evidence" value="ECO:0007669"/>
    <property type="project" value="TreeGrafter"/>
</dbReference>
<dbReference type="AlphaFoldDB" id="A0A916IVA0"/>
<dbReference type="InterPro" id="IPR039420">
    <property type="entry name" value="WalR-like"/>
</dbReference>
<dbReference type="Proteomes" id="UP000672934">
    <property type="component" value="Unassembled WGS sequence"/>
</dbReference>
<dbReference type="PANTHER" id="PTHR48111:SF4">
    <property type="entry name" value="DNA-BINDING DUAL TRANSCRIPTIONAL REGULATOR OMPR"/>
    <property type="match status" value="1"/>
</dbReference>
<dbReference type="GO" id="GO:0000156">
    <property type="term" value="F:phosphorelay response regulator activity"/>
    <property type="evidence" value="ECO:0007669"/>
    <property type="project" value="TreeGrafter"/>
</dbReference>
<evidence type="ECO:0000256" key="6">
    <source>
        <dbReference type="PROSITE-ProRule" id="PRU00169"/>
    </source>
</evidence>
<dbReference type="EMBL" id="CAJPUY010000014">
    <property type="protein sequence ID" value="CAG2149309.1"/>
    <property type="molecule type" value="Genomic_DNA"/>
</dbReference>
<dbReference type="Gene3D" id="3.40.50.2300">
    <property type="match status" value="1"/>
</dbReference>
<feature type="domain" description="Response regulatory" evidence="8">
    <location>
        <begin position="50"/>
        <end position="164"/>
    </location>
</feature>
<keyword evidence="3" id="KW-0805">Transcription regulation</keyword>
<feature type="domain" description="OmpR/PhoB-type" evidence="9">
    <location>
        <begin position="178"/>
        <end position="277"/>
    </location>
</feature>
<dbReference type="SMART" id="SM00862">
    <property type="entry name" value="Trans_reg_C"/>
    <property type="match status" value="1"/>
</dbReference>
<evidence type="ECO:0000256" key="1">
    <source>
        <dbReference type="ARBA" id="ARBA00022553"/>
    </source>
</evidence>